<dbReference type="EMBL" id="BAABJR010000005">
    <property type="protein sequence ID" value="GAA5207209.1"/>
    <property type="molecule type" value="Genomic_DNA"/>
</dbReference>
<accession>A0ABP9SZY4</accession>
<gene>
    <name evidence="1" type="ORF">GCM10023323_21780</name>
</gene>
<evidence type="ECO:0000313" key="1">
    <source>
        <dbReference type="EMBL" id="GAA5207209.1"/>
    </source>
</evidence>
<protein>
    <submittedName>
        <fullName evidence="1">Uncharacterized protein</fullName>
    </submittedName>
</protein>
<reference evidence="2" key="1">
    <citation type="journal article" date="2019" name="Int. J. Syst. Evol. Microbiol.">
        <title>The Global Catalogue of Microorganisms (GCM) 10K type strain sequencing project: providing services to taxonomists for standard genome sequencing and annotation.</title>
        <authorList>
            <consortium name="The Broad Institute Genomics Platform"/>
            <consortium name="The Broad Institute Genome Sequencing Center for Infectious Disease"/>
            <person name="Wu L."/>
            <person name="Ma J."/>
        </authorList>
    </citation>
    <scope>NUCLEOTIDE SEQUENCE [LARGE SCALE GENOMIC DNA]</scope>
    <source>
        <strain evidence="2">JCM 18306</strain>
    </source>
</reference>
<proteinExistence type="predicted"/>
<dbReference type="Proteomes" id="UP001499878">
    <property type="component" value="Unassembled WGS sequence"/>
</dbReference>
<keyword evidence="2" id="KW-1185">Reference proteome</keyword>
<organism evidence="1 2">
    <name type="scientific">Streptomyces thinghirensis</name>
    <dbReference type="NCBI Taxonomy" id="551547"/>
    <lineage>
        <taxon>Bacteria</taxon>
        <taxon>Bacillati</taxon>
        <taxon>Actinomycetota</taxon>
        <taxon>Actinomycetes</taxon>
        <taxon>Kitasatosporales</taxon>
        <taxon>Streptomycetaceae</taxon>
        <taxon>Streptomyces</taxon>
    </lineage>
</organism>
<evidence type="ECO:0000313" key="2">
    <source>
        <dbReference type="Proteomes" id="UP001499878"/>
    </source>
</evidence>
<name>A0ABP9SZY4_9ACTN</name>
<sequence length="79" mass="7081">MFSFSDILDTGSKVFGVVSGCVSGIGAAAQTGTIGHAAAVGGVVGAGVGSAVGAGAAVVGSCALGGVAGSYGADIITYG</sequence>
<comment type="caution">
    <text evidence="1">The sequence shown here is derived from an EMBL/GenBank/DDBJ whole genome shotgun (WGS) entry which is preliminary data.</text>
</comment>